<dbReference type="EMBL" id="JAZAVK010000038">
    <property type="protein sequence ID" value="KAK7428718.1"/>
    <property type="molecule type" value="Genomic_DNA"/>
</dbReference>
<gene>
    <name evidence="1" type="ORF">QQZ08_004812</name>
</gene>
<dbReference type="Proteomes" id="UP001498421">
    <property type="component" value="Unassembled WGS sequence"/>
</dbReference>
<proteinExistence type="predicted"/>
<reference evidence="1 2" key="1">
    <citation type="journal article" date="2025" name="Microbiol. Resour. Announc.">
        <title>Draft genome sequences for Neonectria magnoliae and Neonectria punicea, canker pathogens of Liriodendron tulipifera and Acer saccharum in West Virginia.</title>
        <authorList>
            <person name="Petronek H.M."/>
            <person name="Kasson M.T."/>
            <person name="Metheny A.M."/>
            <person name="Stauder C.M."/>
            <person name="Lovett B."/>
            <person name="Lynch S.C."/>
            <person name="Garnas J.R."/>
            <person name="Kasson L.R."/>
            <person name="Stajich J.E."/>
        </authorList>
    </citation>
    <scope>NUCLEOTIDE SEQUENCE [LARGE SCALE GENOMIC DNA]</scope>
    <source>
        <strain evidence="1 2">NRRL 64651</strain>
    </source>
</reference>
<accession>A0ABR1I781</accession>
<keyword evidence="2" id="KW-1185">Reference proteome</keyword>
<organism evidence="1 2">
    <name type="scientific">Neonectria magnoliae</name>
    <dbReference type="NCBI Taxonomy" id="2732573"/>
    <lineage>
        <taxon>Eukaryota</taxon>
        <taxon>Fungi</taxon>
        <taxon>Dikarya</taxon>
        <taxon>Ascomycota</taxon>
        <taxon>Pezizomycotina</taxon>
        <taxon>Sordariomycetes</taxon>
        <taxon>Hypocreomycetidae</taxon>
        <taxon>Hypocreales</taxon>
        <taxon>Nectriaceae</taxon>
        <taxon>Neonectria</taxon>
    </lineage>
</organism>
<evidence type="ECO:0000313" key="2">
    <source>
        <dbReference type="Proteomes" id="UP001498421"/>
    </source>
</evidence>
<sequence length="137" mass="15046">MVPSLVLRTPVPISISGFSVPELSILTRPGRRAARAGAPTSTRQASTSRVTALQKNAFRLEVPNGLFVHSWQRRRGCFLLIRLGPLNCFAGGGLARQMESTRDKSSTLTHPNCDFDTKVLDKSGFFDICLVPYVMPL</sequence>
<name>A0ABR1I781_9HYPO</name>
<evidence type="ECO:0000313" key="1">
    <source>
        <dbReference type="EMBL" id="KAK7428718.1"/>
    </source>
</evidence>
<comment type="caution">
    <text evidence="1">The sequence shown here is derived from an EMBL/GenBank/DDBJ whole genome shotgun (WGS) entry which is preliminary data.</text>
</comment>
<protein>
    <submittedName>
        <fullName evidence="1">Uncharacterized protein</fullName>
    </submittedName>
</protein>